<accession>A0A8T1B7J7</accession>
<organism evidence="2 3">
    <name type="scientific">Phytophthora cactorum</name>
    <dbReference type="NCBI Taxonomy" id="29920"/>
    <lineage>
        <taxon>Eukaryota</taxon>
        <taxon>Sar</taxon>
        <taxon>Stramenopiles</taxon>
        <taxon>Oomycota</taxon>
        <taxon>Peronosporomycetes</taxon>
        <taxon>Peronosporales</taxon>
        <taxon>Peronosporaceae</taxon>
        <taxon>Phytophthora</taxon>
    </lineage>
</organism>
<name>A0A8T1B7J7_9STRA</name>
<evidence type="ECO:0000313" key="2">
    <source>
        <dbReference type="EMBL" id="KAG2897055.1"/>
    </source>
</evidence>
<dbReference type="Proteomes" id="UP000774804">
    <property type="component" value="Unassembled WGS sequence"/>
</dbReference>
<dbReference type="EMBL" id="RCMI01000814">
    <property type="protein sequence ID" value="KAG2897055.1"/>
    <property type="molecule type" value="Genomic_DNA"/>
</dbReference>
<evidence type="ECO:0000256" key="1">
    <source>
        <dbReference type="SAM" id="SignalP"/>
    </source>
</evidence>
<sequence>MACRTLIAVVWILNNCDCREIDGGNDTLGNAGHTLQSWTSVSFGDRPIDLSILVLVYAPERLCLIRMREPQCTQVNIRENPQLMDTQPINQKL</sequence>
<comment type="caution">
    <text evidence="2">The sequence shown here is derived from an EMBL/GenBank/DDBJ whole genome shotgun (WGS) entry which is preliminary data.</text>
</comment>
<feature type="chain" id="PRO_5035893183" description="Secreted protein" evidence="1">
    <location>
        <begin position="19"/>
        <end position="93"/>
    </location>
</feature>
<evidence type="ECO:0008006" key="4">
    <source>
        <dbReference type="Google" id="ProtNLM"/>
    </source>
</evidence>
<keyword evidence="1" id="KW-0732">Signal</keyword>
<dbReference type="AlphaFoldDB" id="A0A8T1B7J7"/>
<protein>
    <recommendedName>
        <fullName evidence="4">Secreted protein</fullName>
    </recommendedName>
</protein>
<proteinExistence type="predicted"/>
<reference evidence="2" key="1">
    <citation type="submission" date="2018-10" db="EMBL/GenBank/DDBJ databases">
        <title>Effector identification in a new, highly contiguous assembly of the strawberry crown rot pathogen Phytophthora cactorum.</title>
        <authorList>
            <person name="Armitage A.D."/>
            <person name="Nellist C.F."/>
            <person name="Bates H."/>
            <person name="Vickerstaff R.J."/>
            <person name="Harrison R.J."/>
        </authorList>
    </citation>
    <scope>NUCLEOTIDE SEQUENCE</scope>
    <source>
        <strain evidence="2">4032</strain>
    </source>
</reference>
<feature type="signal peptide" evidence="1">
    <location>
        <begin position="1"/>
        <end position="18"/>
    </location>
</feature>
<gene>
    <name evidence="2" type="ORF">PC115_g17331</name>
</gene>
<evidence type="ECO:0000313" key="3">
    <source>
        <dbReference type="Proteomes" id="UP000774804"/>
    </source>
</evidence>